<evidence type="ECO:0000256" key="2">
    <source>
        <dbReference type="ARBA" id="ARBA00007840"/>
    </source>
</evidence>
<dbReference type="EC" id="3.5.2.6" evidence="5"/>
<dbReference type="STRING" id="310781.SAMN05216259_108153"/>
<evidence type="ECO:0000256" key="4">
    <source>
        <dbReference type="ARBA" id="ARBA00023251"/>
    </source>
</evidence>
<dbReference type="InterPro" id="IPR001466">
    <property type="entry name" value="Beta-lactam-related"/>
</dbReference>
<dbReference type="PROSITE" id="PS00336">
    <property type="entry name" value="BETA_LACTAMASE_C"/>
    <property type="match status" value="1"/>
</dbReference>
<keyword evidence="4 5" id="KW-0046">Antibiotic resistance</keyword>
<gene>
    <name evidence="7" type="ORF">SAMN05216259_108153</name>
</gene>
<dbReference type="AlphaFoldDB" id="A0A1H0HQE4"/>
<dbReference type="RefSeq" id="WP_093785706.1">
    <property type="nucleotide sequence ID" value="NZ_FNIE01000008.1"/>
</dbReference>
<evidence type="ECO:0000256" key="1">
    <source>
        <dbReference type="ARBA" id="ARBA00001526"/>
    </source>
</evidence>
<dbReference type="Proteomes" id="UP000199341">
    <property type="component" value="Unassembled WGS sequence"/>
</dbReference>
<comment type="catalytic activity">
    <reaction evidence="1 5">
        <text>a beta-lactam + H2O = a substituted beta-amino acid</text>
        <dbReference type="Rhea" id="RHEA:20401"/>
        <dbReference type="ChEBI" id="CHEBI:15377"/>
        <dbReference type="ChEBI" id="CHEBI:35627"/>
        <dbReference type="ChEBI" id="CHEBI:140347"/>
        <dbReference type="EC" id="3.5.2.6"/>
    </reaction>
</comment>
<dbReference type="InterPro" id="IPR001586">
    <property type="entry name" value="Beta-lactam_class-C_AS"/>
</dbReference>
<keyword evidence="8" id="KW-1185">Reference proteome</keyword>
<dbReference type="InterPro" id="IPR050491">
    <property type="entry name" value="AmpC-like"/>
</dbReference>
<evidence type="ECO:0000256" key="5">
    <source>
        <dbReference type="RuleBase" id="RU361140"/>
    </source>
</evidence>
<dbReference type="InterPro" id="IPR012338">
    <property type="entry name" value="Beta-lactam/transpept-like"/>
</dbReference>
<dbReference type="GO" id="GO:0030288">
    <property type="term" value="C:outer membrane-bounded periplasmic space"/>
    <property type="evidence" value="ECO:0007669"/>
    <property type="project" value="InterPro"/>
</dbReference>
<evidence type="ECO:0000256" key="3">
    <source>
        <dbReference type="ARBA" id="ARBA00022801"/>
    </source>
</evidence>
<feature type="domain" description="Beta-lactamase-related" evidence="6">
    <location>
        <begin position="18"/>
        <end position="333"/>
    </location>
</feature>
<evidence type="ECO:0000259" key="6">
    <source>
        <dbReference type="Pfam" id="PF00144"/>
    </source>
</evidence>
<sequence length="359" mass="37301">MSAPAPAAYGSDGLAARLDRALGQVRAPDVVVAASRDGRRAYAAGGAGPVPAVPRELLAYELGSLSKTFTVLLLADLARSGVLGLDDPLAAHLPVRLPPGDTRRVTLRHLATHTSGLPRVPRDLLAGALLRPYANGYAGYGRDRLLASFAGARLRHPPGTRWHYSNFGLALLGPALEEAAGAPYAELLDRRVLGPLGLTATAVGTAATERATGYRGDGRTPLPPTDMAAFAPAGGVVATPADVLAYAEAHLSPGSGGGLAGALRDVQQPQLRRGPRRRRETHTLTWYQHPAPGGPLLFHAGATFGQQCFLGLHPATRTAVAAFATRHDRMSAVVKSGYELLSALTAEQRVTAESGSAAA</sequence>
<keyword evidence="3 5" id="KW-0378">Hydrolase</keyword>
<accession>A0A1H0HQE4</accession>
<name>A0A1H0HQE4_9ACTN</name>
<reference evidence="7 8" key="1">
    <citation type="submission" date="2016-10" db="EMBL/GenBank/DDBJ databases">
        <authorList>
            <person name="de Groot N.N."/>
        </authorList>
    </citation>
    <scope>NUCLEOTIDE SEQUENCE [LARGE SCALE GENOMIC DNA]</scope>
    <source>
        <strain evidence="7 8">CGMCC 4.2022</strain>
    </source>
</reference>
<protein>
    <recommendedName>
        <fullName evidence="5">Beta-lactamase</fullName>
        <ecNumber evidence="5">3.5.2.6</ecNumber>
    </recommendedName>
</protein>
<dbReference type="EMBL" id="FNIE01000008">
    <property type="protein sequence ID" value="SDO21349.1"/>
    <property type="molecule type" value="Genomic_DNA"/>
</dbReference>
<evidence type="ECO:0000313" key="7">
    <source>
        <dbReference type="EMBL" id="SDO21349.1"/>
    </source>
</evidence>
<dbReference type="Gene3D" id="3.40.710.10">
    <property type="entry name" value="DD-peptidase/beta-lactamase superfamily"/>
    <property type="match status" value="1"/>
</dbReference>
<evidence type="ECO:0000313" key="8">
    <source>
        <dbReference type="Proteomes" id="UP000199341"/>
    </source>
</evidence>
<dbReference type="Pfam" id="PF00144">
    <property type="entry name" value="Beta-lactamase"/>
    <property type="match status" value="1"/>
</dbReference>
<dbReference type="OrthoDB" id="3171327at2"/>
<organism evidence="7 8">
    <name type="scientific">Actinacidiphila guanduensis</name>
    <dbReference type="NCBI Taxonomy" id="310781"/>
    <lineage>
        <taxon>Bacteria</taxon>
        <taxon>Bacillati</taxon>
        <taxon>Actinomycetota</taxon>
        <taxon>Actinomycetes</taxon>
        <taxon>Kitasatosporales</taxon>
        <taxon>Streptomycetaceae</taxon>
        <taxon>Actinacidiphila</taxon>
    </lineage>
</organism>
<dbReference type="GO" id="GO:0017001">
    <property type="term" value="P:antibiotic catabolic process"/>
    <property type="evidence" value="ECO:0007669"/>
    <property type="project" value="InterPro"/>
</dbReference>
<dbReference type="SUPFAM" id="SSF56601">
    <property type="entry name" value="beta-lactamase/transpeptidase-like"/>
    <property type="match status" value="1"/>
</dbReference>
<proteinExistence type="inferred from homology"/>
<dbReference type="GO" id="GO:0046677">
    <property type="term" value="P:response to antibiotic"/>
    <property type="evidence" value="ECO:0007669"/>
    <property type="project" value="UniProtKB-UniRule"/>
</dbReference>
<dbReference type="PANTHER" id="PTHR46825:SF7">
    <property type="entry name" value="D-ALANYL-D-ALANINE CARBOXYPEPTIDASE"/>
    <property type="match status" value="1"/>
</dbReference>
<dbReference type="GO" id="GO:0008800">
    <property type="term" value="F:beta-lactamase activity"/>
    <property type="evidence" value="ECO:0007669"/>
    <property type="project" value="UniProtKB-UniRule"/>
</dbReference>
<dbReference type="PANTHER" id="PTHR46825">
    <property type="entry name" value="D-ALANYL-D-ALANINE-CARBOXYPEPTIDASE/ENDOPEPTIDASE AMPH"/>
    <property type="match status" value="1"/>
</dbReference>
<comment type="similarity">
    <text evidence="2 5">Belongs to the class-C beta-lactamase family.</text>
</comment>